<dbReference type="NCBIfam" id="TIGR00756">
    <property type="entry name" value="PPR"/>
    <property type="match status" value="6"/>
</dbReference>
<evidence type="ECO:0000256" key="1">
    <source>
        <dbReference type="ARBA" id="ARBA00007626"/>
    </source>
</evidence>
<dbReference type="PROSITE" id="PS51375">
    <property type="entry name" value="PPR"/>
    <property type="match status" value="4"/>
</dbReference>
<accession>A0A5N6QA62</accession>
<dbReference type="GO" id="GO:0009507">
    <property type="term" value="C:chloroplast"/>
    <property type="evidence" value="ECO:0007669"/>
    <property type="project" value="TreeGrafter"/>
</dbReference>
<feature type="repeat" description="PPR" evidence="3">
    <location>
        <begin position="237"/>
        <end position="271"/>
    </location>
</feature>
<dbReference type="PANTHER" id="PTHR47936">
    <property type="entry name" value="PPR_LONG DOMAIN-CONTAINING PROTEIN"/>
    <property type="match status" value="1"/>
</dbReference>
<feature type="repeat" description="PPR" evidence="3">
    <location>
        <begin position="202"/>
        <end position="236"/>
    </location>
</feature>
<dbReference type="Pfam" id="PF01535">
    <property type="entry name" value="PPR"/>
    <property type="match status" value="3"/>
</dbReference>
<feature type="repeat" description="PPR" evidence="3">
    <location>
        <begin position="272"/>
        <end position="306"/>
    </location>
</feature>
<comment type="similarity">
    <text evidence="1">Belongs to the PPR family. P subfamily.</text>
</comment>
<feature type="repeat" description="PPR" evidence="3">
    <location>
        <begin position="167"/>
        <end position="201"/>
    </location>
</feature>
<dbReference type="Gene3D" id="1.25.40.10">
    <property type="entry name" value="Tetratricopeptide repeat domain"/>
    <property type="match status" value="3"/>
</dbReference>
<protein>
    <recommendedName>
        <fullName evidence="6">Pentacotripeptide-repeat region of PRORP domain-containing protein</fullName>
    </recommendedName>
</protein>
<evidence type="ECO:0000313" key="5">
    <source>
        <dbReference type="Proteomes" id="UP000327013"/>
    </source>
</evidence>
<evidence type="ECO:0000256" key="2">
    <source>
        <dbReference type="ARBA" id="ARBA00022737"/>
    </source>
</evidence>
<dbReference type="InterPro" id="IPR002885">
    <property type="entry name" value="PPR_rpt"/>
</dbReference>
<proteinExistence type="inferred from homology"/>
<evidence type="ECO:0000256" key="3">
    <source>
        <dbReference type="PROSITE-ProRule" id="PRU00708"/>
    </source>
</evidence>
<organism evidence="4 5">
    <name type="scientific">Carpinus fangiana</name>
    <dbReference type="NCBI Taxonomy" id="176857"/>
    <lineage>
        <taxon>Eukaryota</taxon>
        <taxon>Viridiplantae</taxon>
        <taxon>Streptophyta</taxon>
        <taxon>Embryophyta</taxon>
        <taxon>Tracheophyta</taxon>
        <taxon>Spermatophyta</taxon>
        <taxon>Magnoliopsida</taxon>
        <taxon>eudicotyledons</taxon>
        <taxon>Gunneridae</taxon>
        <taxon>Pentapetalae</taxon>
        <taxon>rosids</taxon>
        <taxon>fabids</taxon>
        <taxon>Fagales</taxon>
        <taxon>Betulaceae</taxon>
        <taxon>Carpinus</taxon>
    </lineage>
</organism>
<reference evidence="4 5" key="1">
    <citation type="submission" date="2019-06" db="EMBL/GenBank/DDBJ databases">
        <title>A chromosomal-level reference genome of Carpinus fangiana (Coryloideae, Betulaceae).</title>
        <authorList>
            <person name="Yang X."/>
            <person name="Wang Z."/>
            <person name="Zhang L."/>
            <person name="Hao G."/>
            <person name="Liu J."/>
            <person name="Yang Y."/>
        </authorList>
    </citation>
    <scope>NUCLEOTIDE SEQUENCE [LARGE SCALE GENOMIC DNA]</scope>
    <source>
        <strain evidence="4">Cfa_2016G</strain>
        <tissue evidence="4">Leaf</tissue>
    </source>
</reference>
<evidence type="ECO:0000313" key="4">
    <source>
        <dbReference type="EMBL" id="KAE7995499.1"/>
    </source>
</evidence>
<keyword evidence="2" id="KW-0677">Repeat</keyword>
<keyword evidence="5" id="KW-1185">Reference proteome</keyword>
<dbReference type="PANTHER" id="PTHR47936:SF5">
    <property type="entry name" value="PENTACOTRIPEPTIDE-REPEAT REGION OF PRORP DOMAIN-CONTAINING PROTEIN"/>
    <property type="match status" value="1"/>
</dbReference>
<evidence type="ECO:0008006" key="6">
    <source>
        <dbReference type="Google" id="ProtNLM"/>
    </source>
</evidence>
<name>A0A5N6QA62_9ROSI</name>
<dbReference type="Pfam" id="PF13041">
    <property type="entry name" value="PPR_2"/>
    <property type="match status" value="2"/>
</dbReference>
<sequence length="385" mass="43737">MSSLPRRLHAIFTSTSVRATTKTNTDTVKASARSALSKEGRLQKVVEKFKKSSASQRFRASHGIYESTVRRLASAKQFSMIEEILEAQKKYPDISSEGFAIRLISLYGKAGMFDHAHKVFEEMPELNCPRTAKSFNALLAACVNAKKFDKVEELFRGLPQKVSIEVDLVSYNTVINAFCEMGSLDTGLLMLDELEKNGLEPDSVTFNTLLNGFYNNGRFSDGEKIWCMMESKNVIPDIRSYNSRLRGMVHDSRISEAVNLIDEMQNKGIIPDVISYNALIKGFCNDGKLEEAKWWYRELRKNGCTPDWVTYVALIPRLCEEGDFDMVIKLCTEVINHEFIVDTALIQRAVDMLVKEAKIEEAEELVELGKSRKHFQYKLKLPLDK</sequence>
<dbReference type="InterPro" id="IPR011990">
    <property type="entry name" value="TPR-like_helical_dom_sf"/>
</dbReference>
<dbReference type="AlphaFoldDB" id="A0A5N6QA62"/>
<dbReference type="OrthoDB" id="185373at2759"/>
<dbReference type="EMBL" id="CM017321">
    <property type="protein sequence ID" value="KAE7995499.1"/>
    <property type="molecule type" value="Genomic_DNA"/>
</dbReference>
<dbReference type="Proteomes" id="UP000327013">
    <property type="component" value="Chromosome 1"/>
</dbReference>
<dbReference type="GO" id="GO:0010019">
    <property type="term" value="P:chloroplast-nucleus signaling pathway"/>
    <property type="evidence" value="ECO:0007669"/>
    <property type="project" value="TreeGrafter"/>
</dbReference>
<dbReference type="GO" id="GO:0031930">
    <property type="term" value="P:mitochondria-nucleus signaling pathway"/>
    <property type="evidence" value="ECO:0007669"/>
    <property type="project" value="TreeGrafter"/>
</dbReference>
<gene>
    <name evidence="4" type="ORF">FH972_000283</name>
</gene>